<evidence type="ECO:0000259" key="1">
    <source>
        <dbReference type="Pfam" id="PF01548"/>
    </source>
</evidence>
<dbReference type="GO" id="GO:0004803">
    <property type="term" value="F:transposase activity"/>
    <property type="evidence" value="ECO:0007669"/>
    <property type="project" value="InterPro"/>
</dbReference>
<dbReference type="Proteomes" id="UP000478892">
    <property type="component" value="Unassembled WGS sequence"/>
</dbReference>
<name>A0A6L6WN59_9RHOB</name>
<accession>A0A6L6WN59</accession>
<dbReference type="AlphaFoldDB" id="A0A6L6WN59"/>
<proteinExistence type="predicted"/>
<sequence>MTDHKITPDAPVLVALDIAKHRHEILIEVPGKKRSRRLTIQNTREDYDRLTTLLMDYRRPIRIAFEATGNYHRVLAHHLGQAGFELKLVSSVALARTREALNNSWDKNDPKDAQVILHMLQIGLVQFFHDPLAFGTNDIQEISKTHDIVSKSKTELWHRILTHYLPLYFPEAERFHRSSRTDWFLAFLEMFPSPYFITALTKEEFTKVAWQVVGRKVSKTQLLSDIYETAKASVALPVSEKSDAIRMFRLVLSEGRSLIRQRNEIEARADDLLSDHEDYRLLTSVPGVGPINALTILAEAGDLRRFRHHRQFLKFCGMDLATYQSGMFHGQTKLSKYGNARLRRTLWLAGQVAILQRANSFRDKYERYISHDRFNKHLRRKAYTAIAAKMARTVHAIVKNGEPYRPFFEGVSPGGRTSLCSGRGGVNRPRR</sequence>
<feature type="domain" description="Transposase IS116/IS110/IS902 C-terminal" evidence="2">
    <location>
        <begin position="280"/>
        <end position="366"/>
    </location>
</feature>
<dbReference type="RefSeq" id="WP_157024675.1">
    <property type="nucleotide sequence ID" value="NZ_WQLV01000022.1"/>
</dbReference>
<comment type="caution">
    <text evidence="3">The sequence shown here is derived from an EMBL/GenBank/DDBJ whole genome shotgun (WGS) entry which is preliminary data.</text>
</comment>
<evidence type="ECO:0000313" key="4">
    <source>
        <dbReference type="Proteomes" id="UP000478892"/>
    </source>
</evidence>
<dbReference type="GO" id="GO:0006313">
    <property type="term" value="P:DNA transposition"/>
    <property type="evidence" value="ECO:0007669"/>
    <property type="project" value="InterPro"/>
</dbReference>
<reference evidence="3 4" key="1">
    <citation type="submission" date="2019-12" db="EMBL/GenBank/DDBJ databases">
        <authorList>
            <person name="Zhang Y.-J."/>
        </authorList>
    </citation>
    <scope>NUCLEOTIDE SEQUENCE [LARGE SCALE GENOMIC DNA]</scope>
    <source>
        <strain evidence="3 4">CY05</strain>
    </source>
</reference>
<keyword evidence="4" id="KW-1185">Reference proteome</keyword>
<dbReference type="PANTHER" id="PTHR33055:SF17">
    <property type="entry name" value="THIRD ORF IN TRANSPOSON ISC1491"/>
    <property type="match status" value="1"/>
</dbReference>
<evidence type="ECO:0000259" key="2">
    <source>
        <dbReference type="Pfam" id="PF02371"/>
    </source>
</evidence>
<dbReference type="Pfam" id="PF02371">
    <property type="entry name" value="Transposase_20"/>
    <property type="match status" value="1"/>
</dbReference>
<gene>
    <name evidence="3" type="ORF">GO984_21850</name>
</gene>
<organism evidence="3 4">
    <name type="scientific">Parasedimentitalea huanghaiensis</name>
    <dbReference type="NCBI Taxonomy" id="2682100"/>
    <lineage>
        <taxon>Bacteria</taxon>
        <taxon>Pseudomonadati</taxon>
        <taxon>Pseudomonadota</taxon>
        <taxon>Alphaproteobacteria</taxon>
        <taxon>Rhodobacterales</taxon>
        <taxon>Paracoccaceae</taxon>
        <taxon>Parasedimentitalea</taxon>
    </lineage>
</organism>
<evidence type="ECO:0000313" key="3">
    <source>
        <dbReference type="EMBL" id="MVO18469.1"/>
    </source>
</evidence>
<dbReference type="EMBL" id="WQLV01000022">
    <property type="protein sequence ID" value="MVO18469.1"/>
    <property type="molecule type" value="Genomic_DNA"/>
</dbReference>
<dbReference type="CDD" id="cd09897">
    <property type="entry name" value="H3TH_FEN1-XPG-like"/>
    <property type="match status" value="1"/>
</dbReference>
<dbReference type="GO" id="GO:0003677">
    <property type="term" value="F:DNA binding"/>
    <property type="evidence" value="ECO:0007669"/>
    <property type="project" value="InterPro"/>
</dbReference>
<dbReference type="InterPro" id="IPR047650">
    <property type="entry name" value="Transpos_IS110"/>
</dbReference>
<dbReference type="InterPro" id="IPR002525">
    <property type="entry name" value="Transp_IS110-like_N"/>
</dbReference>
<dbReference type="NCBIfam" id="NF033542">
    <property type="entry name" value="transpos_IS110"/>
    <property type="match status" value="1"/>
</dbReference>
<dbReference type="PANTHER" id="PTHR33055">
    <property type="entry name" value="TRANSPOSASE FOR INSERTION SEQUENCE ELEMENT IS1111A"/>
    <property type="match status" value="1"/>
</dbReference>
<feature type="domain" description="Transposase IS110-like N-terminal" evidence="1">
    <location>
        <begin position="14"/>
        <end position="170"/>
    </location>
</feature>
<protein>
    <submittedName>
        <fullName evidence="3">IS110 family transposase</fullName>
    </submittedName>
</protein>
<dbReference type="InterPro" id="IPR003346">
    <property type="entry name" value="Transposase_20"/>
</dbReference>
<dbReference type="Pfam" id="PF01548">
    <property type="entry name" value="DEDD_Tnp_IS110"/>
    <property type="match status" value="1"/>
</dbReference>